<evidence type="ECO:0000313" key="3">
    <source>
        <dbReference type="Proteomes" id="UP000481109"/>
    </source>
</evidence>
<protein>
    <submittedName>
        <fullName evidence="2">Uncharacterized protein</fullName>
    </submittedName>
</protein>
<keyword evidence="3" id="KW-1185">Reference proteome</keyword>
<feature type="transmembrane region" description="Helical" evidence="1">
    <location>
        <begin position="116"/>
        <end position="134"/>
    </location>
</feature>
<dbReference type="RefSeq" id="WP_165334059.1">
    <property type="nucleotide sequence ID" value="NZ_JAAKZW010000109.1"/>
</dbReference>
<dbReference type="EMBL" id="JAAKZW010000109">
    <property type="protein sequence ID" value="NGO78611.1"/>
    <property type="molecule type" value="Genomic_DNA"/>
</dbReference>
<dbReference type="AlphaFoldDB" id="A0A6G4XPS7"/>
<feature type="transmembrane region" description="Helical" evidence="1">
    <location>
        <begin position="146"/>
        <end position="173"/>
    </location>
</feature>
<feature type="transmembrane region" description="Helical" evidence="1">
    <location>
        <begin position="75"/>
        <end position="96"/>
    </location>
</feature>
<reference evidence="2 3" key="1">
    <citation type="submission" date="2020-02" db="EMBL/GenBank/DDBJ databases">
        <title>Whole-genome analyses of novel actinobacteria.</title>
        <authorList>
            <person name="Sahin N."/>
            <person name="Tokatli A."/>
        </authorList>
    </citation>
    <scope>NUCLEOTIDE SEQUENCE [LARGE SCALE GENOMIC DNA]</scope>
    <source>
        <strain evidence="2 3">YC504</strain>
    </source>
</reference>
<keyword evidence="1" id="KW-1133">Transmembrane helix</keyword>
<dbReference type="Proteomes" id="UP000481109">
    <property type="component" value="Unassembled WGS sequence"/>
</dbReference>
<name>A0A6G4XPS7_9ACTN</name>
<organism evidence="2 3">
    <name type="scientific">Streptomyces mesophilus</name>
    <dbReference type="NCBI Taxonomy" id="1775132"/>
    <lineage>
        <taxon>Bacteria</taxon>
        <taxon>Bacillati</taxon>
        <taxon>Actinomycetota</taxon>
        <taxon>Actinomycetes</taxon>
        <taxon>Kitasatosporales</taxon>
        <taxon>Streptomycetaceae</taxon>
        <taxon>Streptomyces</taxon>
    </lineage>
</organism>
<feature type="transmembrane region" description="Helical" evidence="1">
    <location>
        <begin position="40"/>
        <end position="63"/>
    </location>
</feature>
<evidence type="ECO:0000313" key="2">
    <source>
        <dbReference type="EMBL" id="NGO78611.1"/>
    </source>
</evidence>
<accession>A0A6G4XPS7</accession>
<keyword evidence="1" id="KW-0812">Transmembrane</keyword>
<keyword evidence="1" id="KW-0472">Membrane</keyword>
<sequence length="199" mass="21055">MTSKHMSTPRLTLIAPLLLVLYGLLRLVDGLDGDHGPGLAWNLGHTLFFLSFVLFGVLTVRLRQLVPIATARRQLLANAAAAAGMFGVACFLWVILGDLFADLASAASLPEPLEMVGPLAFQLGWLTLLVMLVVATPRLLPVWSPVAVLGGFVLFAVNLDLLPVGALLLMAGLAPVARIPLVPARAGGNPIRISRDVGE</sequence>
<evidence type="ECO:0000256" key="1">
    <source>
        <dbReference type="SAM" id="Phobius"/>
    </source>
</evidence>
<comment type="caution">
    <text evidence="2">The sequence shown here is derived from an EMBL/GenBank/DDBJ whole genome shotgun (WGS) entry which is preliminary data.</text>
</comment>
<gene>
    <name evidence="2" type="ORF">G6045_23570</name>
</gene>
<proteinExistence type="predicted"/>